<dbReference type="RefSeq" id="WP_209767199.1">
    <property type="nucleotide sequence ID" value="NZ_JAGINP010000010.1"/>
</dbReference>
<dbReference type="EMBL" id="JAGINP010000010">
    <property type="protein sequence ID" value="MBP2293274.1"/>
    <property type="molecule type" value="Genomic_DNA"/>
</dbReference>
<feature type="signal peptide" evidence="2">
    <location>
        <begin position="1"/>
        <end position="30"/>
    </location>
</feature>
<dbReference type="PANTHER" id="PTHR35936">
    <property type="entry name" value="MEMBRANE-BOUND LYTIC MUREIN TRANSGLYCOSYLASE F"/>
    <property type="match status" value="1"/>
</dbReference>
<evidence type="ECO:0000313" key="4">
    <source>
        <dbReference type="EMBL" id="MBP2293274.1"/>
    </source>
</evidence>
<dbReference type="Pfam" id="PF00497">
    <property type="entry name" value="SBP_bac_3"/>
    <property type="match status" value="1"/>
</dbReference>
<evidence type="ECO:0000313" key="5">
    <source>
        <dbReference type="Proteomes" id="UP000781958"/>
    </source>
</evidence>
<dbReference type="InterPro" id="IPR001638">
    <property type="entry name" value="Solute-binding_3/MltF_N"/>
</dbReference>
<name>A0ABS4SL52_9PROT</name>
<protein>
    <submittedName>
        <fullName evidence="4">ABC-type amino acid transport substrate-binding protein</fullName>
    </submittedName>
</protein>
<evidence type="ECO:0000256" key="1">
    <source>
        <dbReference type="ARBA" id="ARBA00022729"/>
    </source>
</evidence>
<sequence>MAGVRQILSTWMKAGAIVAALLVPAHMAAAQDKAPSALGEIQTRGTVRVGWAPWYPYAFKDPQTNKISGLTVDLIQDMAQWLKVDVQWVEDSWGTMIAGLQANKFDMLMPMAVTLPRAQAATFSDSFMKVNLGVMVRKEDAEKYKTWADLDQPDTTIAVALGSNTALYAKRVFQKAKVMEAKGEPEAVTSTLTRKSQAWASTYDAFKTSAPGREQLHLVAGPPFAFSPVALVVRQGDFIFRDWVDHFLMEEKTSGALLRIVQKYGLDEGAVMN</sequence>
<dbReference type="PANTHER" id="PTHR35936:SF17">
    <property type="entry name" value="ARGININE-BINDING EXTRACELLULAR PROTEIN ARTP"/>
    <property type="match status" value="1"/>
</dbReference>
<dbReference type="SUPFAM" id="SSF53850">
    <property type="entry name" value="Periplasmic binding protein-like II"/>
    <property type="match status" value="1"/>
</dbReference>
<evidence type="ECO:0000256" key="2">
    <source>
        <dbReference type="SAM" id="SignalP"/>
    </source>
</evidence>
<accession>A0ABS4SL52</accession>
<dbReference type="Proteomes" id="UP000781958">
    <property type="component" value="Unassembled WGS sequence"/>
</dbReference>
<feature type="domain" description="Solute-binding protein family 3/N-terminal" evidence="3">
    <location>
        <begin position="46"/>
        <end position="268"/>
    </location>
</feature>
<reference evidence="4 5" key="1">
    <citation type="submission" date="2021-03" db="EMBL/GenBank/DDBJ databases">
        <title>Genomic Encyclopedia of Type Strains, Phase III (KMG-III): the genomes of soil and plant-associated and newly described type strains.</title>
        <authorList>
            <person name="Whitman W."/>
        </authorList>
    </citation>
    <scope>NUCLEOTIDE SEQUENCE [LARGE SCALE GENOMIC DNA]</scope>
    <source>
        <strain evidence="4 5">IMMIB AFH-6</strain>
    </source>
</reference>
<organism evidence="4 5">
    <name type="scientific">Azospirillum rugosum</name>
    <dbReference type="NCBI Taxonomy" id="416170"/>
    <lineage>
        <taxon>Bacteria</taxon>
        <taxon>Pseudomonadati</taxon>
        <taxon>Pseudomonadota</taxon>
        <taxon>Alphaproteobacteria</taxon>
        <taxon>Rhodospirillales</taxon>
        <taxon>Azospirillaceae</taxon>
        <taxon>Azospirillum</taxon>
    </lineage>
</organism>
<proteinExistence type="predicted"/>
<feature type="chain" id="PRO_5045756971" evidence="2">
    <location>
        <begin position="31"/>
        <end position="273"/>
    </location>
</feature>
<dbReference type="SMART" id="SM00062">
    <property type="entry name" value="PBPb"/>
    <property type="match status" value="1"/>
</dbReference>
<gene>
    <name evidence="4" type="ORF">J2851_003057</name>
</gene>
<keyword evidence="5" id="KW-1185">Reference proteome</keyword>
<comment type="caution">
    <text evidence="4">The sequence shown here is derived from an EMBL/GenBank/DDBJ whole genome shotgun (WGS) entry which is preliminary data.</text>
</comment>
<evidence type="ECO:0000259" key="3">
    <source>
        <dbReference type="SMART" id="SM00062"/>
    </source>
</evidence>
<dbReference type="Gene3D" id="3.40.190.10">
    <property type="entry name" value="Periplasmic binding protein-like II"/>
    <property type="match status" value="2"/>
</dbReference>
<keyword evidence="1 2" id="KW-0732">Signal</keyword>